<feature type="domain" description="EF-hand" evidence="2">
    <location>
        <begin position="135"/>
        <end position="164"/>
    </location>
</feature>
<dbReference type="PROSITE" id="PS00018">
    <property type="entry name" value="EF_HAND_1"/>
    <property type="match status" value="3"/>
</dbReference>
<dbReference type="AlphaFoldDB" id="A0A7J0BWS1"/>
<dbReference type="Gene3D" id="1.10.238.10">
    <property type="entry name" value="EF-hand"/>
    <property type="match status" value="2"/>
</dbReference>
<evidence type="ECO:0000313" key="3">
    <source>
        <dbReference type="EMBL" id="GFM37611.1"/>
    </source>
</evidence>
<dbReference type="SUPFAM" id="SSF47473">
    <property type="entry name" value="EF-hand"/>
    <property type="match status" value="1"/>
</dbReference>
<dbReference type="InterPro" id="IPR002048">
    <property type="entry name" value="EF_hand_dom"/>
</dbReference>
<feature type="compositionally biased region" description="Low complexity" evidence="1">
    <location>
        <begin position="169"/>
        <end position="190"/>
    </location>
</feature>
<name>A0A7J0BWS1_9BACT</name>
<dbReference type="GO" id="GO:0005509">
    <property type="term" value="F:calcium ion binding"/>
    <property type="evidence" value="ECO:0007669"/>
    <property type="project" value="InterPro"/>
</dbReference>
<evidence type="ECO:0000256" key="1">
    <source>
        <dbReference type="SAM" id="MobiDB-lite"/>
    </source>
</evidence>
<dbReference type="Pfam" id="PF13202">
    <property type="entry name" value="EF-hand_5"/>
    <property type="match status" value="3"/>
</dbReference>
<dbReference type="InterPro" id="IPR011992">
    <property type="entry name" value="EF-hand-dom_pair"/>
</dbReference>
<keyword evidence="4" id="KW-1185">Reference proteome</keyword>
<dbReference type="PANTHER" id="PTHR10827">
    <property type="entry name" value="RETICULOCALBIN"/>
    <property type="match status" value="1"/>
</dbReference>
<dbReference type="RefSeq" id="WP_174410188.1">
    <property type="nucleotide sequence ID" value="NZ_BLVP01000008.1"/>
</dbReference>
<accession>A0A7J0BWS1</accession>
<dbReference type="EMBL" id="BLVP01000008">
    <property type="protein sequence ID" value="GFM37611.1"/>
    <property type="molecule type" value="Genomic_DNA"/>
</dbReference>
<reference evidence="3 4" key="1">
    <citation type="submission" date="2020-05" db="EMBL/GenBank/DDBJ databases">
        <title>Draft genome sequence of Desulfovibrio psychrotolerans JS1T.</title>
        <authorList>
            <person name="Ueno A."/>
            <person name="Tamazawa S."/>
            <person name="Tamamura S."/>
            <person name="Murakami T."/>
            <person name="Kiyama T."/>
            <person name="Inomata H."/>
            <person name="Amano Y."/>
            <person name="Miyakawa K."/>
            <person name="Tamaki H."/>
            <person name="Naganuma T."/>
            <person name="Kaneko K."/>
        </authorList>
    </citation>
    <scope>NUCLEOTIDE SEQUENCE [LARGE SCALE GENOMIC DNA]</scope>
    <source>
        <strain evidence="3 4">JS1</strain>
    </source>
</reference>
<gene>
    <name evidence="3" type="ORF">DSM19430T_22950</name>
</gene>
<dbReference type="InterPro" id="IPR018247">
    <property type="entry name" value="EF_Hand_1_Ca_BS"/>
</dbReference>
<organism evidence="3 4">
    <name type="scientific">Desulfovibrio psychrotolerans</name>
    <dbReference type="NCBI Taxonomy" id="415242"/>
    <lineage>
        <taxon>Bacteria</taxon>
        <taxon>Pseudomonadati</taxon>
        <taxon>Thermodesulfobacteriota</taxon>
        <taxon>Desulfovibrionia</taxon>
        <taxon>Desulfovibrionales</taxon>
        <taxon>Desulfovibrionaceae</taxon>
        <taxon>Desulfovibrio</taxon>
    </lineage>
</organism>
<feature type="region of interest" description="Disordered" evidence="1">
    <location>
        <begin position="169"/>
        <end position="196"/>
    </location>
</feature>
<sequence length="268" mass="27478">MSIYGVSGSGSSGGLAQLLAQAIAQRQAQQTDTESTERFAQSFITDHDKDSDGLLAMGETDFDQKQFDSIDTDGDGFLSAGELSAEEQRRQESGAFAMAMQSFGLDTDKIAASLISALDTDSDGMLSAGESGLDEDLFGSLDADGDGAITTAELTDALNSQLETAQTQTAAAGTAATAGMPGAAASGTGSSEEEYDELDLNKDGIVSADELRQAMMQGLIGKSGETSGAGDTGSMFTRRLAEQAYGAQSGAMDAMSALLTSSIREMAA</sequence>
<feature type="domain" description="EF-hand" evidence="2">
    <location>
        <begin position="186"/>
        <end position="221"/>
    </location>
</feature>
<dbReference type="Proteomes" id="UP000503820">
    <property type="component" value="Unassembled WGS sequence"/>
</dbReference>
<evidence type="ECO:0000259" key="2">
    <source>
        <dbReference type="PROSITE" id="PS50222"/>
    </source>
</evidence>
<protein>
    <recommendedName>
        <fullName evidence="2">EF-hand domain-containing protein</fullName>
    </recommendedName>
</protein>
<dbReference type="PANTHER" id="PTHR10827:SF52">
    <property type="entry name" value="IP16409P"/>
    <property type="match status" value="1"/>
</dbReference>
<comment type="caution">
    <text evidence="3">The sequence shown here is derived from an EMBL/GenBank/DDBJ whole genome shotgun (WGS) entry which is preliminary data.</text>
</comment>
<dbReference type="PROSITE" id="PS50222">
    <property type="entry name" value="EF_HAND_2"/>
    <property type="match status" value="2"/>
</dbReference>
<proteinExistence type="predicted"/>
<evidence type="ECO:0000313" key="4">
    <source>
        <dbReference type="Proteomes" id="UP000503820"/>
    </source>
</evidence>